<name>W9H530_9PROT</name>
<sequence>MVWVARARNELVARARGAASRACRNEDRSMVSAILPPLASATGLSVRSISRICKLAGQRGVSERGNGGRDRT</sequence>
<evidence type="ECO:0000313" key="1">
    <source>
        <dbReference type="EMBL" id="EWY38873.1"/>
    </source>
</evidence>
<dbReference type="AlphaFoldDB" id="W9H530"/>
<proteinExistence type="predicted"/>
<evidence type="ECO:0000313" key="2">
    <source>
        <dbReference type="Proteomes" id="UP000019486"/>
    </source>
</evidence>
<dbReference type="STRING" id="1385369.N825_10305"/>
<keyword evidence="2" id="KW-1185">Reference proteome</keyword>
<accession>W9H530</accession>
<dbReference type="EMBL" id="AVFL01000015">
    <property type="protein sequence ID" value="EWY38873.1"/>
    <property type="molecule type" value="Genomic_DNA"/>
</dbReference>
<gene>
    <name evidence="1" type="ORF">N825_10305</name>
</gene>
<comment type="caution">
    <text evidence="1">The sequence shown here is derived from an EMBL/GenBank/DDBJ whole genome shotgun (WGS) entry which is preliminary data.</text>
</comment>
<dbReference type="Proteomes" id="UP000019486">
    <property type="component" value="Unassembled WGS sequence"/>
</dbReference>
<reference evidence="1 2" key="1">
    <citation type="submission" date="2013-08" db="EMBL/GenBank/DDBJ databases">
        <title>The genome sequence of Skermanella stibiiresistens.</title>
        <authorList>
            <person name="Zhu W."/>
            <person name="Wang G."/>
        </authorList>
    </citation>
    <scope>NUCLEOTIDE SEQUENCE [LARGE SCALE GENOMIC DNA]</scope>
    <source>
        <strain evidence="1 2">SB22</strain>
    </source>
</reference>
<protein>
    <submittedName>
        <fullName evidence="1">Uncharacterized protein</fullName>
    </submittedName>
</protein>
<organism evidence="1 2">
    <name type="scientific">Skermanella stibiiresistens SB22</name>
    <dbReference type="NCBI Taxonomy" id="1385369"/>
    <lineage>
        <taxon>Bacteria</taxon>
        <taxon>Pseudomonadati</taxon>
        <taxon>Pseudomonadota</taxon>
        <taxon>Alphaproteobacteria</taxon>
        <taxon>Rhodospirillales</taxon>
        <taxon>Azospirillaceae</taxon>
        <taxon>Skermanella</taxon>
    </lineage>
</organism>